<accession>A0AA95JAD0</accession>
<evidence type="ECO:0000313" key="2">
    <source>
        <dbReference type="EMBL" id="WEK54218.1"/>
    </source>
</evidence>
<feature type="compositionally biased region" description="Basic and acidic residues" evidence="1">
    <location>
        <begin position="81"/>
        <end position="90"/>
    </location>
</feature>
<gene>
    <name evidence="2" type="ORF">P0Y55_16920</name>
</gene>
<protein>
    <recommendedName>
        <fullName evidence="4">Spore coat protein</fullName>
    </recommendedName>
</protein>
<organism evidence="2 3">
    <name type="scientific">Candidatus Cohnella colombiensis</name>
    <dbReference type="NCBI Taxonomy" id="3121368"/>
    <lineage>
        <taxon>Bacteria</taxon>
        <taxon>Bacillati</taxon>
        <taxon>Bacillota</taxon>
        <taxon>Bacilli</taxon>
        <taxon>Bacillales</taxon>
        <taxon>Paenibacillaceae</taxon>
        <taxon>Cohnella</taxon>
    </lineage>
</organism>
<proteinExistence type="predicted"/>
<evidence type="ECO:0000256" key="1">
    <source>
        <dbReference type="SAM" id="MobiDB-lite"/>
    </source>
</evidence>
<dbReference type="AlphaFoldDB" id="A0AA95JAD0"/>
<reference evidence="2" key="1">
    <citation type="submission" date="2023-03" db="EMBL/GenBank/DDBJ databases">
        <title>Andean soil-derived lignocellulolytic bacterial consortium as a source of novel taxa and putative plastic-active enzymes.</title>
        <authorList>
            <person name="Diaz-Garcia L."/>
            <person name="Chuvochina M."/>
            <person name="Feuerriegel G."/>
            <person name="Bunk B."/>
            <person name="Sproer C."/>
            <person name="Streit W.R."/>
            <person name="Rodriguez L.M."/>
            <person name="Overmann J."/>
            <person name="Jimenez D.J."/>
        </authorList>
    </citation>
    <scope>NUCLEOTIDE SEQUENCE</scope>
    <source>
        <strain evidence="2">MAG 2441</strain>
    </source>
</reference>
<dbReference type="Proteomes" id="UP001178662">
    <property type="component" value="Chromosome"/>
</dbReference>
<sequence length="215" mass="23931">MYKWMSWIIRMVVTALVISFLSIWTTGYIVNSYVETVIKQLDLPIDTQPFALSGVWGTLWGVDKHPAKVKEVQSDVLTDPVVRESEKAETGKANTQTTEDPVDSGTRGEVKQPSVETTAGEEVIAPLDEPPANVQSNEIDTFPVFNESLLTDEQRQKIYSTIVSKLSQDQLMQLSNALSGGMSAEELSKLQTMLQTVLTETEYSELIEMIQGNKK</sequence>
<dbReference type="EMBL" id="CP119317">
    <property type="protein sequence ID" value="WEK54218.1"/>
    <property type="molecule type" value="Genomic_DNA"/>
</dbReference>
<name>A0AA95JAD0_9BACL</name>
<evidence type="ECO:0000313" key="3">
    <source>
        <dbReference type="Proteomes" id="UP001178662"/>
    </source>
</evidence>
<feature type="region of interest" description="Disordered" evidence="1">
    <location>
        <begin position="80"/>
        <end position="118"/>
    </location>
</feature>
<keyword evidence="3" id="KW-1185">Reference proteome</keyword>
<evidence type="ECO:0008006" key="4">
    <source>
        <dbReference type="Google" id="ProtNLM"/>
    </source>
</evidence>